<dbReference type="PANTHER" id="PTHR12634">
    <property type="entry name" value="SIT4 YEAST -ASSOCIATING PROTEIN-RELATED"/>
    <property type="match status" value="1"/>
</dbReference>
<keyword evidence="4" id="KW-1185">Reference proteome</keyword>
<dbReference type="OMA" id="THEESNW"/>
<proteinExistence type="inferred from homology"/>
<dbReference type="GO" id="GO:0005634">
    <property type="term" value="C:nucleus"/>
    <property type="evidence" value="ECO:0007669"/>
    <property type="project" value="TreeGrafter"/>
</dbReference>
<dbReference type="PANTHER" id="PTHR12634:SF8">
    <property type="entry name" value="FIERY MOUNTAIN, ISOFORM D"/>
    <property type="match status" value="1"/>
</dbReference>
<evidence type="ECO:0000313" key="4">
    <source>
        <dbReference type="Proteomes" id="UP000887565"/>
    </source>
</evidence>
<dbReference type="AlphaFoldDB" id="A0A915KEP4"/>
<dbReference type="GO" id="GO:0019903">
    <property type="term" value="F:protein phosphatase binding"/>
    <property type="evidence" value="ECO:0007669"/>
    <property type="project" value="InterPro"/>
</dbReference>
<evidence type="ECO:0000256" key="1">
    <source>
        <dbReference type="ARBA" id="ARBA00006180"/>
    </source>
</evidence>
<feature type="compositionally biased region" description="Polar residues" evidence="3">
    <location>
        <begin position="698"/>
        <end position="711"/>
    </location>
</feature>
<evidence type="ECO:0000313" key="5">
    <source>
        <dbReference type="WBParaSite" id="nRc.2.0.1.t36409-RA"/>
    </source>
</evidence>
<protein>
    <submittedName>
        <fullName evidence="5">Uncharacterized protein</fullName>
    </submittedName>
</protein>
<keyword evidence="2" id="KW-0131">Cell cycle</keyword>
<dbReference type="WBParaSite" id="nRc.2.0.1.t36409-RA">
    <property type="protein sequence ID" value="nRc.2.0.1.t36409-RA"/>
    <property type="gene ID" value="nRc.2.0.1.g36409"/>
</dbReference>
<dbReference type="InterPro" id="IPR007587">
    <property type="entry name" value="SAPS"/>
</dbReference>
<dbReference type="GO" id="GO:0005829">
    <property type="term" value="C:cytosol"/>
    <property type="evidence" value="ECO:0007669"/>
    <property type="project" value="TreeGrafter"/>
</dbReference>
<name>A0A915KEP4_ROMCU</name>
<comment type="similarity">
    <text evidence="1">Belongs to the SAPS family.</text>
</comment>
<evidence type="ECO:0000256" key="2">
    <source>
        <dbReference type="ARBA" id="ARBA00023306"/>
    </source>
</evidence>
<dbReference type="SUPFAM" id="SSF48371">
    <property type="entry name" value="ARM repeat"/>
    <property type="match status" value="1"/>
</dbReference>
<sequence length="794" mass="90330">MFQLFQDVTLHEVLDDSFALQEVKCGNQKLINFLKRPSTIFELVRLTLSEPSSADSSEESKKYKYSHLASEILSADAVQLILAVLKSDSCVDLLIGFLKNNDRLNPLLASFYAKIMSLLVDNYPNEMLDFMRREATAFIPYCVKHLENASIVDFLFRLCTGVEDLDKARNIKLFLCEKKFVQSLLSIFSLPLSTDSCDNAAFLITQLIRTLRESQISFGDFYHDPLLDYLQTIDFMDNLFSKLIAASQNDCIVVNICSILSTFIQTLPDSFAFPDLTSSKCIETLPPLKFSSGDAACQGNWEVHFAKESLFNFMIDKMEFFTDYLVPTQSEQLEENQSRKLGAIKLTVVELITRLIYTPSLTVHSKLSSLDILPLLFDNFFVYPQSDLLRSKLAYIVYGIANWLLPNDSFVHSPLLDQAIRDLYAFKKILNANKVVKEAKLKRSPFKGSLYQIAYILSQAYVAGPHRDFARTLISTQSSDVWAEWLSFESNDLKEYQKLNQPDNVVADRPDTFDPTLDDESEVSRDFDRITVEKIQENLAIASNDPPSSSTVNASVERDFDFSLNTGCKNGESLFEEMCSDKINQLDGDKSTNNWFEQETTFTGASTSANTEHVFTDTTEHIQCEQISRRRMLIPYKNSSSTDSSRSSEDDVKFEPETMQDPWEEDDDHSKHNIVHDDNWANFTAALSPNAGRYVANDNVNAENSSGSQTEHSSDKNLVDESSNDIDDVKQWANFSEHFSISTSARDDNWPGYDTVQEEAHNDWASLEHNLTSKENEKKVKYTWQLQEKSNRLS</sequence>
<feature type="region of interest" description="Disordered" evidence="3">
    <location>
        <begin position="697"/>
        <end position="722"/>
    </location>
</feature>
<evidence type="ECO:0000256" key="3">
    <source>
        <dbReference type="SAM" id="MobiDB-lite"/>
    </source>
</evidence>
<reference evidence="5" key="1">
    <citation type="submission" date="2022-11" db="UniProtKB">
        <authorList>
            <consortium name="WormBaseParasite"/>
        </authorList>
    </citation>
    <scope>IDENTIFICATION</scope>
</reference>
<dbReference type="Proteomes" id="UP000887565">
    <property type="component" value="Unplaced"/>
</dbReference>
<dbReference type="InterPro" id="IPR016024">
    <property type="entry name" value="ARM-type_fold"/>
</dbReference>
<dbReference type="Pfam" id="PF04499">
    <property type="entry name" value="SAPS"/>
    <property type="match status" value="1"/>
</dbReference>
<accession>A0A915KEP4</accession>
<organism evidence="4 5">
    <name type="scientific">Romanomermis culicivorax</name>
    <name type="common">Nematode worm</name>
    <dbReference type="NCBI Taxonomy" id="13658"/>
    <lineage>
        <taxon>Eukaryota</taxon>
        <taxon>Metazoa</taxon>
        <taxon>Ecdysozoa</taxon>
        <taxon>Nematoda</taxon>
        <taxon>Enoplea</taxon>
        <taxon>Dorylaimia</taxon>
        <taxon>Mermithida</taxon>
        <taxon>Mermithoidea</taxon>
        <taxon>Mermithidae</taxon>
        <taxon>Romanomermis</taxon>
    </lineage>
</organism>
<feature type="compositionally biased region" description="Basic and acidic residues" evidence="3">
    <location>
        <begin position="646"/>
        <end position="656"/>
    </location>
</feature>
<feature type="region of interest" description="Disordered" evidence="3">
    <location>
        <begin position="633"/>
        <end position="674"/>
    </location>
</feature>
<dbReference type="GO" id="GO:0019888">
    <property type="term" value="F:protein phosphatase regulator activity"/>
    <property type="evidence" value="ECO:0007669"/>
    <property type="project" value="TreeGrafter"/>
</dbReference>